<proteinExistence type="predicted"/>
<evidence type="ECO:0000259" key="3">
    <source>
        <dbReference type="Pfam" id="PF03358"/>
    </source>
</evidence>
<dbReference type="InterPro" id="IPR005025">
    <property type="entry name" value="FMN_Rdtase-like_dom"/>
</dbReference>
<dbReference type="Pfam" id="PF03358">
    <property type="entry name" value="FMN_red"/>
    <property type="match status" value="1"/>
</dbReference>
<dbReference type="InterPro" id="IPR051796">
    <property type="entry name" value="ISF_SsuE-like"/>
</dbReference>
<keyword evidence="5" id="KW-1185">Reference proteome</keyword>
<name>A0ABZ3J5N5_SPOA4</name>
<evidence type="ECO:0000313" key="5">
    <source>
        <dbReference type="Proteomes" id="UP000216052"/>
    </source>
</evidence>
<reference evidence="4" key="1">
    <citation type="submission" date="2024-05" db="EMBL/GenBank/DDBJ databases">
        <title>Isolation and characterization of Sporomusa carbonis sp. nov., a carboxydotrophic hydrogenogen in the genus of Sporomusa isolated from a charcoal burning pile.</title>
        <authorList>
            <person name="Boeer T."/>
            <person name="Rosenbaum F."/>
            <person name="Eysell L."/>
            <person name="Mueller V."/>
            <person name="Daniel R."/>
            <person name="Poehlein A."/>
        </authorList>
    </citation>
    <scope>NUCLEOTIDE SEQUENCE [LARGE SCALE GENOMIC DNA]</scope>
    <source>
        <strain evidence="4">DSM 3132</strain>
    </source>
</reference>
<dbReference type="SUPFAM" id="SSF52218">
    <property type="entry name" value="Flavoproteins"/>
    <property type="match status" value="1"/>
</dbReference>
<sequence length="242" mass="27121">MRSMKIAVINGSHRGKKGNTNIMVTAFLKGAAEAGAEVVTIFLSEKKIDYCKACKACWFQNPGKCVIEDDMADIVDLIKDADIRVFATPLYFDNISSLLKVFMDRMMVTVSPYWGKDSEEECRHLTTGISPQLVMIANCGYPERSHFQVISHWIKRHARNLNTEVIAEIYASQGALLGIKESEVGTIVSQYLKALETAGREIATNKKLTAETMTRLEQKFIPDEIYIQEVKKYVDGMLGAAR</sequence>
<organism evidence="4 5">
    <name type="scientific">Sporomusa acidovorans (strain ATCC 49682 / DSM 3132 / Mol)</name>
    <dbReference type="NCBI Taxonomy" id="1123286"/>
    <lineage>
        <taxon>Bacteria</taxon>
        <taxon>Bacillati</taxon>
        <taxon>Bacillota</taxon>
        <taxon>Negativicutes</taxon>
        <taxon>Selenomonadales</taxon>
        <taxon>Sporomusaceae</taxon>
        <taxon>Sporomusa</taxon>
    </lineage>
</organism>
<dbReference type="Gene3D" id="3.40.50.360">
    <property type="match status" value="1"/>
</dbReference>
<accession>A0ABZ3J5N5</accession>
<keyword evidence="2" id="KW-0288">FMN</keyword>
<dbReference type="PANTHER" id="PTHR43278">
    <property type="entry name" value="NAD(P)H-DEPENDENT FMN-CONTAINING OXIDOREDUCTASE YWQN-RELATED"/>
    <property type="match status" value="1"/>
</dbReference>
<feature type="domain" description="NADPH-dependent FMN reductase-like" evidence="3">
    <location>
        <begin position="4"/>
        <end position="108"/>
    </location>
</feature>
<evidence type="ECO:0000313" key="4">
    <source>
        <dbReference type="EMBL" id="XFO73443.1"/>
    </source>
</evidence>
<dbReference type="InterPro" id="IPR029039">
    <property type="entry name" value="Flavoprotein-like_sf"/>
</dbReference>
<gene>
    <name evidence="4" type="ORF">SPACI_035420</name>
</gene>
<dbReference type="Proteomes" id="UP000216052">
    <property type="component" value="Chromosome"/>
</dbReference>
<dbReference type="EMBL" id="CP155571">
    <property type="protein sequence ID" value="XFO73443.1"/>
    <property type="molecule type" value="Genomic_DNA"/>
</dbReference>
<protein>
    <recommendedName>
        <fullName evidence="3">NADPH-dependent FMN reductase-like domain-containing protein</fullName>
    </recommendedName>
</protein>
<evidence type="ECO:0000256" key="2">
    <source>
        <dbReference type="ARBA" id="ARBA00022643"/>
    </source>
</evidence>
<evidence type="ECO:0000256" key="1">
    <source>
        <dbReference type="ARBA" id="ARBA00022630"/>
    </source>
</evidence>
<dbReference type="PANTHER" id="PTHR43278:SF2">
    <property type="entry name" value="IRON-SULFUR FLAVOPROTEIN"/>
    <property type="match status" value="1"/>
</dbReference>
<keyword evidence="1" id="KW-0285">Flavoprotein</keyword>